<dbReference type="STRING" id="460.Lstg_1301"/>
<reference evidence="2 4" key="2">
    <citation type="submission" date="2018-06" db="EMBL/GenBank/DDBJ databases">
        <authorList>
            <consortium name="Pathogen Informatics"/>
            <person name="Doyle S."/>
        </authorList>
    </citation>
    <scope>NUCLEOTIDE SEQUENCE [LARGE SCALE GENOMIC DNA]</scope>
    <source>
        <strain evidence="2 4">NCTC11991</strain>
    </source>
</reference>
<dbReference type="InterPro" id="IPR021829">
    <property type="entry name" value="DUF3419"/>
</dbReference>
<reference evidence="1 3" key="1">
    <citation type="submission" date="2015-11" db="EMBL/GenBank/DDBJ databases">
        <title>Genomic analysis of 38 Legionella species identifies large and diverse effector repertoires.</title>
        <authorList>
            <person name="Burstein D."/>
            <person name="Amaro F."/>
            <person name="Zusman T."/>
            <person name="Lifshitz Z."/>
            <person name="Cohen O."/>
            <person name="Gilbert J.A."/>
            <person name="Pupko T."/>
            <person name="Shuman H.A."/>
            <person name="Segal G."/>
        </authorList>
    </citation>
    <scope>NUCLEOTIDE SEQUENCE [LARGE SCALE GENOMIC DNA]</scope>
    <source>
        <strain evidence="1 3">SC-18-C9</strain>
    </source>
</reference>
<keyword evidence="2" id="KW-0808">Transferase</keyword>
<dbReference type="EMBL" id="UGOY01000001">
    <property type="protein sequence ID" value="STY24075.1"/>
    <property type="molecule type" value="Genomic_DNA"/>
</dbReference>
<dbReference type="PANTHER" id="PTHR47473">
    <property type="entry name" value="BTA1P"/>
    <property type="match status" value="1"/>
</dbReference>
<evidence type="ECO:0000313" key="1">
    <source>
        <dbReference type="EMBL" id="KTD78566.1"/>
    </source>
</evidence>
<dbReference type="Proteomes" id="UP000054820">
    <property type="component" value="Unassembled WGS sequence"/>
</dbReference>
<dbReference type="GO" id="GO:0016740">
    <property type="term" value="F:transferase activity"/>
    <property type="evidence" value="ECO:0007669"/>
    <property type="project" value="UniProtKB-KW"/>
</dbReference>
<evidence type="ECO:0000313" key="3">
    <source>
        <dbReference type="Proteomes" id="UP000054820"/>
    </source>
</evidence>
<dbReference type="PANTHER" id="PTHR47473:SF1">
    <property type="entry name" value="METHYLTRANSFERASE DOMAIN-CONTAINING PROTEIN"/>
    <property type="match status" value="1"/>
</dbReference>
<dbReference type="Pfam" id="PF11899">
    <property type="entry name" value="DUF3419"/>
    <property type="match status" value="1"/>
</dbReference>
<accession>A0A378LAK4</accession>
<proteinExistence type="predicted"/>
<protein>
    <submittedName>
        <fullName evidence="2">S-adenosylmethionine:diacylglycerol 3-amino-3-carboxypropyl transferase</fullName>
    </submittedName>
</protein>
<name>A0A378LAK4_9GAMM</name>
<dbReference type="AlphaFoldDB" id="A0A378LAK4"/>
<sequence>MGQAHFNGLVYTLTNEDSIVESELLPDNTERVIAIAGSGSRIVPLLTKSPQELVCVDLSVEQLYLTELRIESVRHLSHDEFIQFFGYPSANDSALSREELFKKLVTLSPSAKEFFLNLFSNTSWKSLLYSGKWEQSARKFSRFIRKFVGKKGLKIFDCETLEEQRAYYAHQFPQRAWRCFLRIYAVLMRITWKVKPGIFPQVDPKISFYQTYKKIFDEMFLNTLARKNYILQLIFHGEIISPEALPAECDPLLFQEAKKALLKTKISYIQDDIISTIEKSKNKSGFISFSNAPSYFPHELARNYLERIASQLSESAILVVRHFLNDPAMACLDGFTDVSERYSDILAKEITKTYEIQILHNSKATPVGATG</sequence>
<organism evidence="2 4">
    <name type="scientific">Legionella steigerwaltii</name>
    <dbReference type="NCBI Taxonomy" id="460"/>
    <lineage>
        <taxon>Bacteria</taxon>
        <taxon>Pseudomonadati</taxon>
        <taxon>Pseudomonadota</taxon>
        <taxon>Gammaproteobacteria</taxon>
        <taxon>Legionellales</taxon>
        <taxon>Legionellaceae</taxon>
        <taxon>Legionella</taxon>
    </lineage>
</organism>
<dbReference type="EMBL" id="LNYZ01000009">
    <property type="protein sequence ID" value="KTD78566.1"/>
    <property type="molecule type" value="Genomic_DNA"/>
</dbReference>
<keyword evidence="3" id="KW-1185">Reference proteome</keyword>
<evidence type="ECO:0000313" key="2">
    <source>
        <dbReference type="EMBL" id="STY24075.1"/>
    </source>
</evidence>
<gene>
    <name evidence="1" type="ORF">Lstg_1301</name>
    <name evidence="2" type="ORF">NCTC11991_02691</name>
</gene>
<dbReference type="RefSeq" id="WP_058476874.1">
    <property type="nucleotide sequence ID" value="NZ_CAAAIO010000014.1"/>
</dbReference>
<dbReference type="Proteomes" id="UP000255110">
    <property type="component" value="Unassembled WGS sequence"/>
</dbReference>
<dbReference type="OrthoDB" id="1522887at2"/>
<evidence type="ECO:0000313" key="4">
    <source>
        <dbReference type="Proteomes" id="UP000255110"/>
    </source>
</evidence>